<feature type="compositionally biased region" description="Polar residues" evidence="2">
    <location>
        <begin position="985"/>
        <end position="1001"/>
    </location>
</feature>
<sequence>MRERKSSASNTSSTPGSISINSQSELVKEAYGSTQTPTRKTGRSPMRPSYNTNTNTQLGTVYSSPTPTPTLVHTHTDETADTPVGRNLQKDILSRSPILSPTSLSKRKYRSNDTDGSGVKLMNAEHVTPNTHAHDGNEPCERGVSTQEDGQDASAYKHIAFNQNLSHDNTRTEADDAENTDVNTTEQARDAAETTQDETAEGTTRVPTSMRSKQRPVLRRRVSSTSERRKTAVWRDEAYPLSECLEVFDCALPEKHLWPLCYAGAEAIRKALGIPVRERVPTPVSGCDTPPAVGVGSAGKPVAISASVSSVVLKRIAKIEVSPYAISLRGDGSVGLLRAEQIDVLKQEDIDAYIAPERLGESVSDKESDSESDSDGDGNGASVAEKAGDRDGGGYTYVKGEMVPGWGVEDYDKSLVYSLAVTMWYAGNYNLPDDEEADLSKDLNNFLVRMSNDDVEDRPSVLDVIDECERYRNNPAVSDLDYEACVCEMVEDAFKMGTVLKKWVGGGRQESQGDVDSTHPAKDLKIGKWKKILEEVNGGVSLKKCDAPGYRRMSSAPASKFSNVMAEIKLRQPLKKVNERVLAPEVKNLTPMQQLLEDLQSKPSLKKVNEELSSTSLYDMPQASPLPRPTSAGGKNRLSYSATAGTDMRPKSPRSAKLAKVTDIVVNGKMRLSVDLEDDFSDLFATPDIEPKSSLRYTRTMDAGRTRPTKYANQGESARAESYPTVLEGVAAREHANEQAMPSNRKRSSTLSMGFSSMDGMFDPKSPSGVTDTFNFPVTPITMVTKSTPIEDRRGVAASPMSALDSNSIDRPASPSRTIPAAPGAAHIPSNTQSPRKPDQSSNVFVFGVKSSDDKGSVSPTIGLASRSPSPFVFGGSSSGIIAHSPTPDRRLSILSGLGNIASPSAIRPASQQCHEDSDSSLSDYEEDERDRSRPASGNVSIKAINVDTMRAMNKMHSFGAKSAEEFGQQEPQRSTSPFRRPGSASGTARRLSTASNYSRNDSAHGGLTTPVKAASSGTDVTTGSGSRNLTPFSKTELNESTTKFVRTVSGSNIKVDEDLQTPFEFQAARSPKSEVLALKQMSEIMELSGESDSNVIALTEARHIAEVHAKMAMVTLEGERPKVYKEVSLVWSNAMASNSVQKTQLTDA</sequence>
<dbReference type="Gene3D" id="1.10.510.10">
    <property type="entry name" value="Transferase(Phosphotransferase) domain 1"/>
    <property type="match status" value="1"/>
</dbReference>
<dbReference type="OrthoDB" id="10043757at2759"/>
<accession>A0A0L0GAD7</accession>
<keyword evidence="5" id="KW-1185">Reference proteome</keyword>
<reference evidence="4 5" key="1">
    <citation type="submission" date="2011-02" db="EMBL/GenBank/DDBJ databases">
        <title>The Genome Sequence of Sphaeroforma arctica JP610.</title>
        <authorList>
            <consortium name="The Broad Institute Genome Sequencing Platform"/>
            <person name="Russ C."/>
            <person name="Cuomo C."/>
            <person name="Young S.K."/>
            <person name="Zeng Q."/>
            <person name="Gargeya S."/>
            <person name="Alvarado L."/>
            <person name="Berlin A."/>
            <person name="Chapman S.B."/>
            <person name="Chen Z."/>
            <person name="Freedman E."/>
            <person name="Gellesch M."/>
            <person name="Goldberg J."/>
            <person name="Griggs A."/>
            <person name="Gujja S."/>
            <person name="Heilman E."/>
            <person name="Heiman D."/>
            <person name="Howarth C."/>
            <person name="Mehta T."/>
            <person name="Neiman D."/>
            <person name="Pearson M."/>
            <person name="Roberts A."/>
            <person name="Saif S."/>
            <person name="Shea T."/>
            <person name="Shenoy N."/>
            <person name="Sisk P."/>
            <person name="Stolte C."/>
            <person name="Sykes S."/>
            <person name="White J."/>
            <person name="Yandava C."/>
            <person name="Burger G."/>
            <person name="Gray M.W."/>
            <person name="Holland P.W.H."/>
            <person name="King N."/>
            <person name="Lang F.B.F."/>
            <person name="Roger A.J."/>
            <person name="Ruiz-Trillo I."/>
            <person name="Haas B."/>
            <person name="Nusbaum C."/>
            <person name="Birren B."/>
        </authorList>
    </citation>
    <scope>NUCLEOTIDE SEQUENCE [LARGE SCALE GENOMIC DNA]</scope>
    <source>
        <strain evidence="4 5">JP610</strain>
    </source>
</reference>
<feature type="compositionally biased region" description="Basic residues" evidence="2">
    <location>
        <begin position="212"/>
        <end position="222"/>
    </location>
</feature>
<feature type="compositionally biased region" description="Polar residues" evidence="2">
    <location>
        <begin position="49"/>
        <end position="64"/>
    </location>
</feature>
<evidence type="ECO:0000313" key="5">
    <source>
        <dbReference type="Proteomes" id="UP000054560"/>
    </source>
</evidence>
<protein>
    <recommendedName>
        <fullName evidence="3">KIND domain-containing protein</fullName>
    </recommendedName>
</protein>
<feature type="region of interest" description="Disordered" evidence="2">
    <location>
        <begin position="616"/>
        <end position="655"/>
    </location>
</feature>
<dbReference type="InterPro" id="IPR011019">
    <property type="entry name" value="KIND_dom"/>
</dbReference>
<dbReference type="SMART" id="SM00750">
    <property type="entry name" value="KIND"/>
    <property type="match status" value="1"/>
</dbReference>
<feature type="region of interest" description="Disordered" evidence="2">
    <location>
        <begin position="786"/>
        <end position="842"/>
    </location>
</feature>
<feature type="region of interest" description="Disordered" evidence="2">
    <location>
        <begin position="1"/>
        <end position="150"/>
    </location>
</feature>
<feature type="compositionally biased region" description="Basic and acidic residues" evidence="2">
    <location>
        <begin position="358"/>
        <end position="369"/>
    </location>
</feature>
<dbReference type="GeneID" id="25902496"/>
<gene>
    <name evidence="4" type="ORF">SARC_01992</name>
</gene>
<name>A0A0L0GAD7_9EUKA</name>
<proteinExistence type="predicted"/>
<evidence type="ECO:0000259" key="3">
    <source>
        <dbReference type="PROSITE" id="PS51377"/>
    </source>
</evidence>
<feature type="domain" description="KIND" evidence="3">
    <location>
        <begin position="239"/>
        <end position="496"/>
    </location>
</feature>
<feature type="compositionally biased region" description="Low complexity" evidence="2">
    <location>
        <begin position="7"/>
        <end position="24"/>
    </location>
</feature>
<feature type="region of interest" description="Disordered" evidence="2">
    <location>
        <begin position="964"/>
        <end position="1035"/>
    </location>
</feature>
<feature type="region of interest" description="Disordered" evidence="2">
    <location>
        <begin position="904"/>
        <end position="945"/>
    </location>
</feature>
<feature type="compositionally biased region" description="Low complexity" evidence="2">
    <location>
        <begin position="1016"/>
        <end position="1027"/>
    </location>
</feature>
<evidence type="ECO:0000256" key="2">
    <source>
        <dbReference type="SAM" id="MobiDB-lite"/>
    </source>
</evidence>
<organism evidence="4 5">
    <name type="scientific">Sphaeroforma arctica JP610</name>
    <dbReference type="NCBI Taxonomy" id="667725"/>
    <lineage>
        <taxon>Eukaryota</taxon>
        <taxon>Ichthyosporea</taxon>
        <taxon>Ichthyophonida</taxon>
        <taxon>Sphaeroforma</taxon>
    </lineage>
</organism>
<feature type="compositionally biased region" description="Polar residues" evidence="2">
    <location>
        <begin position="829"/>
        <end position="842"/>
    </location>
</feature>
<dbReference type="Proteomes" id="UP000054560">
    <property type="component" value="Unassembled WGS sequence"/>
</dbReference>
<feature type="compositionally biased region" description="Polar residues" evidence="2">
    <location>
        <begin position="201"/>
        <end position="211"/>
    </location>
</feature>
<evidence type="ECO:0000313" key="4">
    <source>
        <dbReference type="EMBL" id="KNC85846.1"/>
    </source>
</evidence>
<evidence type="ECO:0000256" key="1">
    <source>
        <dbReference type="ARBA" id="ARBA00022737"/>
    </source>
</evidence>
<dbReference type="STRING" id="667725.A0A0L0GAD7"/>
<dbReference type="RefSeq" id="XP_014159748.1">
    <property type="nucleotide sequence ID" value="XM_014304273.1"/>
</dbReference>
<dbReference type="AlphaFoldDB" id="A0A0L0GAD7"/>
<feature type="region of interest" description="Disordered" evidence="2">
    <location>
        <begin position="356"/>
        <end position="388"/>
    </location>
</feature>
<feature type="region of interest" description="Disordered" evidence="2">
    <location>
        <begin position="163"/>
        <end position="224"/>
    </location>
</feature>
<dbReference type="PROSITE" id="PS51377">
    <property type="entry name" value="KIND"/>
    <property type="match status" value="1"/>
</dbReference>
<dbReference type="EMBL" id="KQ241681">
    <property type="protein sequence ID" value="KNC85846.1"/>
    <property type="molecule type" value="Genomic_DNA"/>
</dbReference>
<keyword evidence="1" id="KW-0677">Repeat</keyword>
<feature type="compositionally biased region" description="Basic and acidic residues" evidence="2">
    <location>
        <begin position="132"/>
        <end position="141"/>
    </location>
</feature>